<dbReference type="GO" id="GO:0032865">
    <property type="term" value="C:ERMES complex"/>
    <property type="evidence" value="ECO:0007669"/>
    <property type="project" value="InterPro"/>
</dbReference>
<dbReference type="GO" id="GO:0007005">
    <property type="term" value="P:mitochondrion organization"/>
    <property type="evidence" value="ECO:0007669"/>
    <property type="project" value="InterPro"/>
</dbReference>
<dbReference type="OrthoDB" id="2103793at2759"/>
<dbReference type="Pfam" id="PF12519">
    <property type="entry name" value="MDM10"/>
    <property type="match status" value="1"/>
</dbReference>
<comment type="caution">
    <text evidence="1">The sequence shown here is derived from an EMBL/GenBank/DDBJ whole genome shotgun (WGS) entry which is preliminary data.</text>
</comment>
<sequence>MDQSYNVRVLWEGKFKELLVSAGVSLGPLSGAGMLDPRGVSANGGMGMGMGMGGVGRHDSRGYGLTGIGMSILYSS</sequence>
<name>A0A168A7D7_9EURO</name>
<evidence type="ECO:0000313" key="2">
    <source>
        <dbReference type="Proteomes" id="UP000242877"/>
    </source>
</evidence>
<proteinExistence type="predicted"/>
<dbReference type="InterPro" id="IPR027539">
    <property type="entry name" value="Mdm10"/>
</dbReference>
<dbReference type="Proteomes" id="UP000242877">
    <property type="component" value="Unassembled WGS sequence"/>
</dbReference>
<gene>
    <name evidence="1" type="ORF">AAP_02357</name>
</gene>
<organism evidence="1 2">
    <name type="scientific">Ascosphaera apis ARSEF 7405</name>
    <dbReference type="NCBI Taxonomy" id="392613"/>
    <lineage>
        <taxon>Eukaryota</taxon>
        <taxon>Fungi</taxon>
        <taxon>Dikarya</taxon>
        <taxon>Ascomycota</taxon>
        <taxon>Pezizomycotina</taxon>
        <taxon>Eurotiomycetes</taxon>
        <taxon>Eurotiomycetidae</taxon>
        <taxon>Onygenales</taxon>
        <taxon>Ascosphaeraceae</taxon>
        <taxon>Ascosphaera</taxon>
    </lineage>
</organism>
<protein>
    <submittedName>
        <fullName evidence="1">Uncharacterized protein</fullName>
    </submittedName>
</protein>
<dbReference type="AlphaFoldDB" id="A0A168A7D7"/>
<dbReference type="VEuPathDB" id="FungiDB:AAP_02357"/>
<evidence type="ECO:0000313" key="1">
    <source>
        <dbReference type="EMBL" id="KZZ93565.1"/>
    </source>
</evidence>
<keyword evidence="2" id="KW-1185">Reference proteome</keyword>
<accession>A0A168A7D7</accession>
<reference evidence="1 2" key="1">
    <citation type="journal article" date="2016" name="Genome Biol. Evol.">
        <title>Divergent and convergent evolution of fungal pathogenicity.</title>
        <authorList>
            <person name="Shang Y."/>
            <person name="Xiao G."/>
            <person name="Zheng P."/>
            <person name="Cen K."/>
            <person name="Zhan S."/>
            <person name="Wang C."/>
        </authorList>
    </citation>
    <scope>NUCLEOTIDE SEQUENCE [LARGE SCALE GENOMIC DNA]</scope>
    <source>
        <strain evidence="1 2">ARSEF 7405</strain>
    </source>
</reference>
<dbReference type="EMBL" id="AZGZ01000008">
    <property type="protein sequence ID" value="KZZ93565.1"/>
    <property type="molecule type" value="Genomic_DNA"/>
</dbReference>